<protein>
    <recommendedName>
        <fullName evidence="2">C-type lectin domain-containing protein</fullName>
    </recommendedName>
</protein>
<reference evidence="3" key="3">
    <citation type="journal article" date="2019" name="G3 (Bethesda)">
        <title>Hybrid Assembly of the Genome of the Entomopathogenic Nematode Steinernema carpocapsae Identifies the X-Chromosome.</title>
        <authorList>
            <person name="Serra L."/>
            <person name="Macchietto M."/>
            <person name="Macias-Munoz A."/>
            <person name="McGill C.J."/>
            <person name="Rodriguez I.M."/>
            <person name="Rodriguez B."/>
            <person name="Murad R."/>
            <person name="Mortazavi A."/>
        </authorList>
    </citation>
    <scope>NUCLEOTIDE SEQUENCE</scope>
    <source>
        <strain evidence="3">ALL</strain>
    </source>
</reference>
<name>A0A4U5NFL2_STECR</name>
<proteinExistence type="predicted"/>
<evidence type="ECO:0000256" key="1">
    <source>
        <dbReference type="SAM" id="SignalP"/>
    </source>
</evidence>
<accession>A0A4U5NFL2</accession>
<dbReference type="STRING" id="34508.A0A4U5NFL2"/>
<reference evidence="3" key="1">
    <citation type="submission" date="2013-11" db="EMBL/GenBank/DDBJ databases">
        <authorList>
            <person name="Sternberg P."/>
            <person name="Dillman A."/>
            <person name="Macchietto M."/>
        </authorList>
    </citation>
    <scope>NUCLEOTIDE SEQUENCE</scope>
    <source>
        <strain evidence="3">ALL</strain>
    </source>
</reference>
<feature type="domain" description="C-type lectin" evidence="2">
    <location>
        <begin position="40"/>
        <end position="154"/>
    </location>
</feature>
<feature type="signal peptide" evidence="1">
    <location>
        <begin position="1"/>
        <end position="17"/>
    </location>
</feature>
<reference evidence="3" key="2">
    <citation type="journal article" date="2015" name="Genome Biol.">
        <title>Comparative genomics of Steinernema reveals deeply conserved gene regulatory networks.</title>
        <authorList>
            <person name="Dillman A.R."/>
            <person name="Macchietto M."/>
            <person name="Porter C.F."/>
            <person name="Rogers A."/>
            <person name="Williams B."/>
            <person name="Antoshechkin I."/>
            <person name="Lee M.M."/>
            <person name="Goodwin Z."/>
            <person name="Lu X."/>
            <person name="Lewis E.E."/>
            <person name="Goodrich-Blair H."/>
            <person name="Stock S.P."/>
            <person name="Adams B.J."/>
            <person name="Sternberg P.W."/>
            <person name="Mortazavi A."/>
        </authorList>
    </citation>
    <scope>NUCLEOTIDE SEQUENCE [LARGE SCALE GENOMIC DNA]</scope>
    <source>
        <strain evidence="3">ALL</strain>
    </source>
</reference>
<dbReference type="PROSITE" id="PS50041">
    <property type="entry name" value="C_TYPE_LECTIN_2"/>
    <property type="match status" value="1"/>
</dbReference>
<dbReference type="OrthoDB" id="5877913at2759"/>
<dbReference type="InterPro" id="IPR016187">
    <property type="entry name" value="CTDL_fold"/>
</dbReference>
<dbReference type="InterPro" id="IPR050111">
    <property type="entry name" value="C-type_lectin/snaclec_domain"/>
</dbReference>
<organism evidence="3">
    <name type="scientific">Steinernema carpocapsae</name>
    <name type="common">Entomopathogenic nematode</name>
    <dbReference type="NCBI Taxonomy" id="34508"/>
    <lineage>
        <taxon>Eukaryota</taxon>
        <taxon>Metazoa</taxon>
        <taxon>Ecdysozoa</taxon>
        <taxon>Nematoda</taxon>
        <taxon>Chromadorea</taxon>
        <taxon>Rhabditida</taxon>
        <taxon>Tylenchina</taxon>
        <taxon>Panagrolaimomorpha</taxon>
        <taxon>Strongyloidoidea</taxon>
        <taxon>Steinernematidae</taxon>
        <taxon>Steinernema</taxon>
    </lineage>
</organism>
<keyword evidence="1" id="KW-0732">Signal</keyword>
<dbReference type="AlphaFoldDB" id="A0A4U5NFL2"/>
<feature type="chain" id="PRO_5020993915" description="C-type lectin domain-containing protein" evidence="1">
    <location>
        <begin position="18"/>
        <end position="163"/>
    </location>
</feature>
<dbReference type="InterPro" id="IPR001304">
    <property type="entry name" value="C-type_lectin-like"/>
</dbReference>
<dbReference type="SUPFAM" id="SSF56436">
    <property type="entry name" value="C-type lectin-like"/>
    <property type="match status" value="1"/>
</dbReference>
<dbReference type="Pfam" id="PF00059">
    <property type="entry name" value="Lectin_C"/>
    <property type="match status" value="1"/>
</dbReference>
<comment type="caution">
    <text evidence="3">The sequence shown here is derived from an EMBL/GenBank/DDBJ whole genome shotgun (WGS) entry which is preliminary data.</text>
</comment>
<evidence type="ECO:0000259" key="2">
    <source>
        <dbReference type="PROSITE" id="PS50041"/>
    </source>
</evidence>
<dbReference type="EMBL" id="AZBU02000004">
    <property type="protein sequence ID" value="TKR81433.1"/>
    <property type="molecule type" value="Genomic_DNA"/>
</dbReference>
<dbReference type="InterPro" id="IPR016186">
    <property type="entry name" value="C-type_lectin-like/link_sf"/>
</dbReference>
<dbReference type="SMART" id="SM00034">
    <property type="entry name" value="CLECT"/>
    <property type="match status" value="1"/>
</dbReference>
<evidence type="ECO:0000313" key="3">
    <source>
        <dbReference type="EMBL" id="TKR81433.1"/>
    </source>
</evidence>
<gene>
    <name evidence="3" type="ORF">L596_015301</name>
</gene>
<sequence length="163" mass="17763">MLLNLLLLSLSLSTATSTFPGIEFPYENSRCRPPWHPSPGERFCYRVFPKPLSWSEAFDVCGNEEADMTSISCEEEAAFLKALVTRTVFEGAAWTGGLHRKKANATWTDGFGFLPGLAGFGGGEPNGGETVCLGLGTKKLRSVECHTQLPVICKKPSHLFPPK</sequence>
<dbReference type="Gene3D" id="3.10.100.10">
    <property type="entry name" value="Mannose-Binding Protein A, subunit A"/>
    <property type="match status" value="1"/>
</dbReference>
<dbReference type="CDD" id="cd00037">
    <property type="entry name" value="CLECT"/>
    <property type="match status" value="1"/>
</dbReference>
<dbReference type="PANTHER" id="PTHR22803">
    <property type="entry name" value="MANNOSE, PHOSPHOLIPASE, LECTIN RECEPTOR RELATED"/>
    <property type="match status" value="1"/>
</dbReference>